<dbReference type="RefSeq" id="WP_344450907.1">
    <property type="nucleotide sequence ID" value="NZ_BAAATZ010000009.1"/>
</dbReference>
<dbReference type="SMART" id="SM00530">
    <property type="entry name" value="HTH_XRE"/>
    <property type="match status" value="1"/>
</dbReference>
<comment type="caution">
    <text evidence="2">The sequence shown here is derived from an EMBL/GenBank/DDBJ whole genome shotgun (WGS) entry which is preliminary data.</text>
</comment>
<evidence type="ECO:0000313" key="3">
    <source>
        <dbReference type="Proteomes" id="UP001501842"/>
    </source>
</evidence>
<keyword evidence="3" id="KW-1185">Reference proteome</keyword>
<dbReference type="PROSITE" id="PS50943">
    <property type="entry name" value="HTH_CROC1"/>
    <property type="match status" value="1"/>
</dbReference>
<reference evidence="2 3" key="1">
    <citation type="journal article" date="2019" name="Int. J. Syst. Evol. Microbiol.">
        <title>The Global Catalogue of Microorganisms (GCM) 10K type strain sequencing project: providing services to taxonomists for standard genome sequencing and annotation.</title>
        <authorList>
            <consortium name="The Broad Institute Genomics Platform"/>
            <consortium name="The Broad Institute Genome Sequencing Center for Infectious Disease"/>
            <person name="Wu L."/>
            <person name="Ma J."/>
        </authorList>
    </citation>
    <scope>NUCLEOTIDE SEQUENCE [LARGE SCALE GENOMIC DNA]</scope>
    <source>
        <strain evidence="2 3">JCM 8201</strain>
    </source>
</reference>
<protein>
    <submittedName>
        <fullName evidence="2">Helix-turn-helix transcriptional regulator</fullName>
    </submittedName>
</protein>
<accession>A0ABN3U8U5</accession>
<dbReference type="InterPro" id="IPR043917">
    <property type="entry name" value="DUF5753"/>
</dbReference>
<organism evidence="2 3">
    <name type="scientific">Actinocorallia aurantiaca</name>
    <dbReference type="NCBI Taxonomy" id="46204"/>
    <lineage>
        <taxon>Bacteria</taxon>
        <taxon>Bacillati</taxon>
        <taxon>Actinomycetota</taxon>
        <taxon>Actinomycetes</taxon>
        <taxon>Streptosporangiales</taxon>
        <taxon>Thermomonosporaceae</taxon>
        <taxon>Actinocorallia</taxon>
    </lineage>
</organism>
<dbReference type="Pfam" id="PF19054">
    <property type="entry name" value="DUF5753"/>
    <property type="match status" value="1"/>
</dbReference>
<dbReference type="Gene3D" id="1.10.260.40">
    <property type="entry name" value="lambda repressor-like DNA-binding domains"/>
    <property type="match status" value="1"/>
</dbReference>
<gene>
    <name evidence="2" type="ORF">GCM10010439_29350</name>
</gene>
<feature type="domain" description="HTH cro/C1-type" evidence="1">
    <location>
        <begin position="17"/>
        <end position="71"/>
    </location>
</feature>
<name>A0ABN3U8U5_9ACTN</name>
<dbReference type="Pfam" id="PF13560">
    <property type="entry name" value="HTH_31"/>
    <property type="match status" value="1"/>
</dbReference>
<dbReference type="CDD" id="cd00093">
    <property type="entry name" value="HTH_XRE"/>
    <property type="match status" value="1"/>
</dbReference>
<evidence type="ECO:0000259" key="1">
    <source>
        <dbReference type="PROSITE" id="PS50943"/>
    </source>
</evidence>
<dbReference type="EMBL" id="BAAATZ010000009">
    <property type="protein sequence ID" value="GAA2726526.1"/>
    <property type="molecule type" value="Genomic_DNA"/>
</dbReference>
<proteinExistence type="predicted"/>
<dbReference type="InterPro" id="IPR001387">
    <property type="entry name" value="Cro/C1-type_HTH"/>
</dbReference>
<evidence type="ECO:0000313" key="2">
    <source>
        <dbReference type="EMBL" id="GAA2726526.1"/>
    </source>
</evidence>
<dbReference type="Proteomes" id="UP001501842">
    <property type="component" value="Unassembled WGS sequence"/>
</dbReference>
<dbReference type="SUPFAM" id="SSF47413">
    <property type="entry name" value="lambda repressor-like DNA-binding domains"/>
    <property type="match status" value="1"/>
</dbReference>
<sequence length="280" mass="31495">MAETPQNERARRLGVELRAIRREQNLTIATAAKKVKRSLASLSRIENGQVHLPERDLMALLTLYGVEDSARRSQLFLLCREAESGWWEKYKDGQNSFETISFEANASKIYTYEQMVVPGLFQTRGYIEALFRTSTPPLDPTAFRRAVRVRLNRQLVLCPPAPTPVHALMSEAALHNKVGSDETMRAQFTRLLAICELGHVKLQVLPFSRGAHTTAANSFLMFDLPQMGDVRLVYVDLIRAHCIHDETDVNAYNLAFGHLASAALSETDSRDVIKTMASSY</sequence>
<dbReference type="InterPro" id="IPR010982">
    <property type="entry name" value="Lambda_DNA-bd_dom_sf"/>
</dbReference>